<evidence type="ECO:0000256" key="15">
    <source>
        <dbReference type="RuleBase" id="RU362085"/>
    </source>
</evidence>
<evidence type="ECO:0000256" key="9">
    <source>
        <dbReference type="ARBA" id="ARBA00023125"/>
    </source>
</evidence>
<dbReference type="CDD" id="cd00984">
    <property type="entry name" value="DnaB_C"/>
    <property type="match status" value="1"/>
</dbReference>
<dbReference type="GO" id="GO:0003677">
    <property type="term" value="F:DNA binding"/>
    <property type="evidence" value="ECO:0007669"/>
    <property type="project" value="UniProtKB-UniRule"/>
</dbReference>
<evidence type="ECO:0000256" key="11">
    <source>
        <dbReference type="ARBA" id="ARBA00044932"/>
    </source>
</evidence>
<comment type="similarity">
    <text evidence="1 15">Belongs to the helicase family. DnaB subfamily.</text>
</comment>
<dbReference type="PROSITE" id="PS50819">
    <property type="entry name" value="INTEIN_ENDONUCLEASE"/>
    <property type="match status" value="1"/>
</dbReference>
<evidence type="ECO:0000259" key="17">
    <source>
        <dbReference type="PROSITE" id="PS51199"/>
    </source>
</evidence>
<keyword evidence="7 15" id="KW-0347">Helicase</keyword>
<reference evidence="18 19" key="1">
    <citation type="submission" date="2019-03" db="EMBL/GenBank/DDBJ databases">
        <title>Genomic Encyclopedia of Type Strains, Phase IV (KMG-IV): sequencing the most valuable type-strain genomes for metagenomic binning, comparative biology and taxonomic classification.</title>
        <authorList>
            <person name="Goeker M."/>
        </authorList>
    </citation>
    <scope>NUCLEOTIDE SEQUENCE [LARGE SCALE GENOMIC DNA]</scope>
    <source>
        <strain evidence="18 19">DSM 654</strain>
    </source>
</reference>
<evidence type="ECO:0000313" key="18">
    <source>
        <dbReference type="EMBL" id="TCU93747.1"/>
    </source>
</evidence>
<keyword evidence="2 15" id="KW-0639">Primosome</keyword>
<evidence type="ECO:0000313" key="19">
    <source>
        <dbReference type="Proteomes" id="UP000295110"/>
    </source>
</evidence>
<dbReference type="RefSeq" id="WP_132573196.1">
    <property type="nucleotide sequence ID" value="NZ_CBCSGL010000050.1"/>
</dbReference>
<comment type="caution">
    <text evidence="18">The sequence shown here is derived from an EMBL/GenBank/DDBJ whole genome shotgun (WGS) entry which is preliminary data.</text>
</comment>
<comment type="function">
    <text evidence="12">The intein is an endonuclease.</text>
</comment>
<dbReference type="Gene3D" id="1.10.860.10">
    <property type="entry name" value="DNAb Helicase, Chain A"/>
    <property type="match status" value="1"/>
</dbReference>
<keyword evidence="4" id="KW-0677">Repeat</keyword>
<evidence type="ECO:0000256" key="3">
    <source>
        <dbReference type="ARBA" id="ARBA00022705"/>
    </source>
</evidence>
<keyword evidence="5 15" id="KW-0547">Nucleotide-binding</keyword>
<keyword evidence="19" id="KW-1185">Reference proteome</keyword>
<dbReference type="InterPro" id="IPR027434">
    <property type="entry name" value="Homing_endonucl"/>
</dbReference>
<dbReference type="PRINTS" id="PR00379">
    <property type="entry name" value="INTEIN"/>
</dbReference>
<dbReference type="SUPFAM" id="SSF52540">
    <property type="entry name" value="P-loop containing nucleoside triphosphate hydrolases"/>
    <property type="match status" value="1"/>
</dbReference>
<accession>A0A4R3USR8</accession>
<dbReference type="OrthoDB" id="9773982at2"/>
<dbReference type="SUPFAM" id="SSF51294">
    <property type="entry name" value="Hedgehog/intein (Hint) domain"/>
    <property type="match status" value="1"/>
</dbReference>
<feature type="domain" description="DOD-type homing endonuclease" evidence="16">
    <location>
        <begin position="352"/>
        <end position="493"/>
    </location>
</feature>
<dbReference type="FunFam" id="1.10.860.10:FF:000001">
    <property type="entry name" value="Replicative DNA helicase"/>
    <property type="match status" value="1"/>
</dbReference>
<dbReference type="InterPro" id="IPR036844">
    <property type="entry name" value="Hint_dom_sf"/>
</dbReference>
<comment type="catalytic activity">
    <reaction evidence="13 15">
        <text>ATP + H2O = ADP + phosphate + H(+)</text>
        <dbReference type="Rhea" id="RHEA:13065"/>
        <dbReference type="ChEBI" id="CHEBI:15377"/>
        <dbReference type="ChEBI" id="CHEBI:15378"/>
        <dbReference type="ChEBI" id="CHEBI:30616"/>
        <dbReference type="ChEBI" id="CHEBI:43474"/>
        <dbReference type="ChEBI" id="CHEBI:456216"/>
        <dbReference type="EC" id="5.6.2.3"/>
    </reaction>
</comment>
<dbReference type="GO" id="GO:0016887">
    <property type="term" value="F:ATP hydrolysis activity"/>
    <property type="evidence" value="ECO:0007669"/>
    <property type="project" value="RHEA"/>
</dbReference>
<evidence type="ECO:0000256" key="1">
    <source>
        <dbReference type="ARBA" id="ARBA00008428"/>
    </source>
</evidence>
<dbReference type="SUPFAM" id="SSF48024">
    <property type="entry name" value="N-terminal domain of DnaB helicase"/>
    <property type="match status" value="1"/>
</dbReference>
<dbReference type="Gene3D" id="3.10.28.10">
    <property type="entry name" value="Homing endonucleases"/>
    <property type="match status" value="1"/>
</dbReference>
<dbReference type="AlphaFoldDB" id="A0A4R3USR8"/>
<dbReference type="Pfam" id="PF03796">
    <property type="entry name" value="DnaB_C"/>
    <property type="match status" value="2"/>
</dbReference>
<feature type="domain" description="SF4 helicase" evidence="17">
    <location>
        <begin position="585"/>
        <end position="816"/>
    </location>
</feature>
<dbReference type="SUPFAM" id="SSF55608">
    <property type="entry name" value="Homing endonucleases"/>
    <property type="match status" value="1"/>
</dbReference>
<evidence type="ECO:0000256" key="6">
    <source>
        <dbReference type="ARBA" id="ARBA00022801"/>
    </source>
</evidence>
<dbReference type="PROSITE" id="PS51199">
    <property type="entry name" value="SF4_HELICASE"/>
    <property type="match status" value="2"/>
</dbReference>
<dbReference type="InterPro" id="IPR027417">
    <property type="entry name" value="P-loop_NTPase"/>
</dbReference>
<evidence type="ECO:0000256" key="8">
    <source>
        <dbReference type="ARBA" id="ARBA00022840"/>
    </source>
</evidence>
<dbReference type="InterPro" id="IPR004860">
    <property type="entry name" value="LAGLIDADG_dom"/>
</dbReference>
<dbReference type="GO" id="GO:0005829">
    <property type="term" value="C:cytosol"/>
    <property type="evidence" value="ECO:0007669"/>
    <property type="project" value="TreeGrafter"/>
</dbReference>
<evidence type="ECO:0000256" key="5">
    <source>
        <dbReference type="ARBA" id="ARBA00022741"/>
    </source>
</evidence>
<name>A0A4R3USR8_ROSSA</name>
<dbReference type="Pfam" id="PF00772">
    <property type="entry name" value="DnaB"/>
    <property type="match status" value="1"/>
</dbReference>
<dbReference type="GO" id="GO:0016539">
    <property type="term" value="P:intein-mediated protein splicing"/>
    <property type="evidence" value="ECO:0007669"/>
    <property type="project" value="InterPro"/>
</dbReference>
<sequence length="824" mass="90226">MSAIFPASSSAAPQDDEVARLRVPPHSVEAEQSVLGGLLIDNSAWDKAADLLTDSDFYRFEHKHVYTAVGKLINAGKPADVVTVFDELTSVGRAEECGGLAYLNALAQSVPSAANLRRYAEIVRERAILRKLVATSDEIATAAMNPQGRAVTQILDEAEGKIFRIGEEGSRSRQGFQSMDQLVVALIDRVNELAESGAQDVTGVRTGFYDLDKQTAGLQPGDLIVLAARPSMGKAQPLDARVRTRTGWARMGDLQVGDALASVDGRPSIVTGVFPQGVKPVWRVRFSDGRSTECCDEHLWKVHCRHWPAPRVLSTAQLRELLDKRRYQDRVWIERASGHFGHDDELPVDPWLLGALLGDGNLTGTGSVRFSTASPQVLATVGERAGAGMVVTPAGGYDYRIVREDRGHVPGIAGSQPNPLRVALQALGLSGLSSDQKFIPALYLEASRERRLEMLRGLLDTDGWVERWGSVRLSTSSERLAKDVQALVRSLGGWCSVTGKQPHHTVAGVRMAGLPAFVCHISHPQPRELFLLADKQARAPERWQREKRLTIAAIEASREAACQCISVSHPERLYVTDEDVVTHNTAFAVNIAENVAINEGLPVVIYSMEMGAAQLALRMVGSIGRIDQSRLRTGQLKDDEWGRLSEAVDKLGKASIFIDESPGLSPSEVRARARRQARICGQLGLIVIDYLQLMSGNGGGSEENRATVLGEISRGLKALAKELKCPVIALSQLNRSVEQRPDKRPMMSDLRESGAIEQDADIIMFIYRDEYYTKDDCKEPGVAEIIIAKQRNGPVGTVKLAFQRMHTKFENLAPGYVGVERDEY</sequence>
<evidence type="ECO:0000256" key="7">
    <source>
        <dbReference type="ARBA" id="ARBA00022806"/>
    </source>
</evidence>
<dbReference type="GO" id="GO:1990077">
    <property type="term" value="C:primosome complex"/>
    <property type="evidence" value="ECO:0007669"/>
    <property type="project" value="UniProtKB-UniRule"/>
</dbReference>
<dbReference type="GO" id="GO:0004519">
    <property type="term" value="F:endonuclease activity"/>
    <property type="evidence" value="ECO:0007669"/>
    <property type="project" value="InterPro"/>
</dbReference>
<evidence type="ECO:0000256" key="12">
    <source>
        <dbReference type="ARBA" id="ARBA00044940"/>
    </source>
</evidence>
<evidence type="ECO:0000256" key="10">
    <source>
        <dbReference type="ARBA" id="ARBA00023235"/>
    </source>
</evidence>
<dbReference type="InterPro" id="IPR007692">
    <property type="entry name" value="DNA_helicase_DnaB"/>
</dbReference>
<dbReference type="PANTHER" id="PTHR30153">
    <property type="entry name" value="REPLICATIVE DNA HELICASE DNAB"/>
    <property type="match status" value="1"/>
</dbReference>
<dbReference type="InterPro" id="IPR007693">
    <property type="entry name" value="DNA_helicase_DnaB-like_N"/>
</dbReference>
<keyword evidence="9 15" id="KW-0238">DNA-binding</keyword>
<protein>
    <recommendedName>
        <fullName evidence="14 15">Replicative DNA helicase</fullName>
        <ecNumber evidence="14 15">5.6.2.3</ecNumber>
    </recommendedName>
</protein>
<dbReference type="InterPro" id="IPR006142">
    <property type="entry name" value="INTEIN"/>
</dbReference>
<evidence type="ECO:0000256" key="14">
    <source>
        <dbReference type="NCBIfam" id="TIGR00665"/>
    </source>
</evidence>
<dbReference type="InterPro" id="IPR036185">
    <property type="entry name" value="DNA_heli_DnaB-like_N_sf"/>
</dbReference>
<dbReference type="NCBIfam" id="TIGR00665">
    <property type="entry name" value="DnaB"/>
    <property type="match status" value="1"/>
</dbReference>
<dbReference type="Gene3D" id="3.40.50.300">
    <property type="entry name" value="P-loop containing nucleotide triphosphate hydrolases"/>
    <property type="match status" value="2"/>
</dbReference>
<dbReference type="Proteomes" id="UP000295110">
    <property type="component" value="Unassembled WGS sequence"/>
</dbReference>
<evidence type="ECO:0000256" key="2">
    <source>
        <dbReference type="ARBA" id="ARBA00022515"/>
    </source>
</evidence>
<dbReference type="Pfam" id="PF14528">
    <property type="entry name" value="LAGLIDADG_3"/>
    <property type="match status" value="1"/>
</dbReference>
<keyword evidence="3 15" id="KW-0235">DNA replication</keyword>
<organism evidence="18 19">
    <name type="scientific">Roseateles saccharophilus</name>
    <name type="common">Pseudomonas saccharophila</name>
    <dbReference type="NCBI Taxonomy" id="304"/>
    <lineage>
        <taxon>Bacteria</taxon>
        <taxon>Pseudomonadati</taxon>
        <taxon>Pseudomonadota</taxon>
        <taxon>Betaproteobacteria</taxon>
        <taxon>Burkholderiales</taxon>
        <taxon>Sphaerotilaceae</taxon>
        <taxon>Roseateles</taxon>
    </lineage>
</organism>
<dbReference type="GO" id="GO:0043139">
    <property type="term" value="F:5'-3' DNA helicase activity"/>
    <property type="evidence" value="ECO:0007669"/>
    <property type="project" value="UniProtKB-EC"/>
</dbReference>
<dbReference type="InterPro" id="IPR007694">
    <property type="entry name" value="DNA_helicase_DnaB-like_C"/>
</dbReference>
<evidence type="ECO:0000256" key="13">
    <source>
        <dbReference type="ARBA" id="ARBA00048954"/>
    </source>
</evidence>
<keyword evidence="8 15" id="KW-0067">ATP-binding</keyword>
<gene>
    <name evidence="18" type="ORF">EV671_10186</name>
</gene>
<dbReference type="EMBL" id="SMBU01000018">
    <property type="protein sequence ID" value="TCU93747.1"/>
    <property type="molecule type" value="Genomic_DNA"/>
</dbReference>
<evidence type="ECO:0000256" key="4">
    <source>
        <dbReference type="ARBA" id="ARBA00022737"/>
    </source>
</evidence>
<evidence type="ECO:0000259" key="16">
    <source>
        <dbReference type="PROSITE" id="PS50819"/>
    </source>
</evidence>
<comment type="function">
    <text evidence="11 15">The main replicative DNA helicase, it participates in initiation and elongation during chromosome replication. Travels ahead of the DNA replisome, separating dsDNA into templates for DNA synthesis. A processive ATP-dependent 5'-3' DNA helicase it has DNA-dependent ATPase activity.</text>
</comment>
<dbReference type="GO" id="GO:0006269">
    <property type="term" value="P:DNA replication, synthesis of primer"/>
    <property type="evidence" value="ECO:0007669"/>
    <property type="project" value="UniProtKB-UniRule"/>
</dbReference>
<dbReference type="InterPro" id="IPR004042">
    <property type="entry name" value="Intein_endonuc_central"/>
</dbReference>
<proteinExistence type="inferred from homology"/>
<dbReference type="PANTHER" id="PTHR30153:SF2">
    <property type="entry name" value="REPLICATIVE DNA HELICASE"/>
    <property type="match status" value="1"/>
</dbReference>
<keyword evidence="6 15" id="KW-0378">Hydrolase</keyword>
<dbReference type="GO" id="GO:0005524">
    <property type="term" value="F:ATP binding"/>
    <property type="evidence" value="ECO:0007669"/>
    <property type="project" value="UniProtKB-UniRule"/>
</dbReference>
<dbReference type="InterPro" id="IPR016136">
    <property type="entry name" value="DNA_helicase_N/primase_C"/>
</dbReference>
<feature type="domain" description="SF4 helicase" evidence="17">
    <location>
        <begin position="197"/>
        <end position="234"/>
    </location>
</feature>
<keyword evidence="10" id="KW-0413">Isomerase</keyword>
<dbReference type="EC" id="5.6.2.3" evidence="14 15"/>